<dbReference type="GO" id="GO:0006355">
    <property type="term" value="P:regulation of DNA-templated transcription"/>
    <property type="evidence" value="ECO:0007669"/>
    <property type="project" value="TreeGrafter"/>
</dbReference>
<dbReference type="InterPro" id="IPR009210">
    <property type="entry name" value="ASCC1"/>
</dbReference>
<feature type="compositionally biased region" description="Basic and acidic residues" evidence="1">
    <location>
        <begin position="253"/>
        <end position="270"/>
    </location>
</feature>
<dbReference type="GO" id="GO:0006307">
    <property type="term" value="P:DNA alkylation repair"/>
    <property type="evidence" value="ECO:0007669"/>
    <property type="project" value="InterPro"/>
</dbReference>
<feature type="domain" description="A-kinase anchor protein 7-like phosphoesterase" evidence="2">
    <location>
        <begin position="66"/>
        <end position="247"/>
    </location>
</feature>
<evidence type="ECO:0000313" key="4">
    <source>
        <dbReference type="Proteomes" id="UP000800035"/>
    </source>
</evidence>
<dbReference type="PANTHER" id="PTHR13360">
    <property type="entry name" value="ACTIVATING SIGNAL COINTEGRATOR 1 COMPLEX SUBUNIT 1"/>
    <property type="match status" value="1"/>
</dbReference>
<dbReference type="PANTHER" id="PTHR13360:SF1">
    <property type="entry name" value="ACTIVATING SIGNAL COINTEGRATOR 1 COMPLEX SUBUNIT 1"/>
    <property type="match status" value="1"/>
</dbReference>
<gene>
    <name evidence="3" type="ORF">CC80DRAFT_512186</name>
</gene>
<proteinExistence type="predicted"/>
<feature type="compositionally biased region" description="Basic and acidic residues" evidence="1">
    <location>
        <begin position="15"/>
        <end position="24"/>
    </location>
</feature>
<dbReference type="Gene3D" id="3.90.1140.10">
    <property type="entry name" value="Cyclic phosphodiesterase"/>
    <property type="match status" value="1"/>
</dbReference>
<protein>
    <recommendedName>
        <fullName evidence="2">A-kinase anchor protein 7-like phosphoesterase domain-containing protein</fullName>
    </recommendedName>
</protein>
<feature type="compositionally biased region" description="Basic residues" evidence="1">
    <location>
        <begin position="44"/>
        <end position="54"/>
    </location>
</feature>
<dbReference type="OrthoDB" id="277832at2759"/>
<keyword evidence="4" id="KW-1185">Reference proteome</keyword>
<dbReference type="InterPro" id="IPR019510">
    <property type="entry name" value="AKAP7-like_phosphoesterase"/>
</dbReference>
<dbReference type="GO" id="GO:0005634">
    <property type="term" value="C:nucleus"/>
    <property type="evidence" value="ECO:0007669"/>
    <property type="project" value="TreeGrafter"/>
</dbReference>
<dbReference type="EMBL" id="ML976978">
    <property type="protein sequence ID" value="KAF1962912.1"/>
    <property type="molecule type" value="Genomic_DNA"/>
</dbReference>
<evidence type="ECO:0000313" key="3">
    <source>
        <dbReference type="EMBL" id="KAF1962912.1"/>
    </source>
</evidence>
<evidence type="ECO:0000259" key="2">
    <source>
        <dbReference type="Pfam" id="PF10469"/>
    </source>
</evidence>
<dbReference type="Proteomes" id="UP000800035">
    <property type="component" value="Unassembled WGS sequence"/>
</dbReference>
<dbReference type="AlphaFoldDB" id="A0A6A5UGM0"/>
<evidence type="ECO:0000256" key="1">
    <source>
        <dbReference type="SAM" id="MobiDB-lite"/>
    </source>
</evidence>
<sequence>MARKKATGEYNDFLDGEKLRDNAEIRTSLQGPSTLARDVSPPRTRQKRKGKGKWNGKGGPKKPQLTHFLCLPLVNETSRPQLGESLEKLKEELGRSGLVPLKAIRPVSTLHLTLGVMSLNDEELEKATRYLEDLDLRGLLRDVTGKTVAEKAAEEGSVCENLNASVLLDAEALYVDLEALVPMQKPGQTSILYAEPTDASLRLLPFGEVLKRRFTQEGFMVEDKRSLRLHATIINTVYAKPTGRGRDRKANHRDRPREDTASEKVDHLDDGASTADWYQDIDEPTTASPDPSTAENEGTAITNQWGGSIGHGPNTKFWMRFNARELIEKYKDIVWAKDVRIDRVQICKMGAKKVLDADGEIMDEEYEVVAQKVI</sequence>
<feature type="region of interest" description="Disordered" evidence="1">
    <location>
        <begin position="1"/>
        <end position="64"/>
    </location>
</feature>
<organism evidence="3 4">
    <name type="scientific">Byssothecium circinans</name>
    <dbReference type="NCBI Taxonomy" id="147558"/>
    <lineage>
        <taxon>Eukaryota</taxon>
        <taxon>Fungi</taxon>
        <taxon>Dikarya</taxon>
        <taxon>Ascomycota</taxon>
        <taxon>Pezizomycotina</taxon>
        <taxon>Dothideomycetes</taxon>
        <taxon>Pleosporomycetidae</taxon>
        <taxon>Pleosporales</taxon>
        <taxon>Massarineae</taxon>
        <taxon>Massarinaceae</taxon>
        <taxon>Byssothecium</taxon>
    </lineage>
</organism>
<feature type="region of interest" description="Disordered" evidence="1">
    <location>
        <begin position="240"/>
        <end position="308"/>
    </location>
</feature>
<accession>A0A6A5UGM0</accession>
<feature type="compositionally biased region" description="Polar residues" evidence="1">
    <location>
        <begin position="285"/>
        <end position="306"/>
    </location>
</feature>
<name>A0A6A5UGM0_9PLEO</name>
<reference evidence="3" key="1">
    <citation type="journal article" date="2020" name="Stud. Mycol.">
        <title>101 Dothideomycetes genomes: a test case for predicting lifestyles and emergence of pathogens.</title>
        <authorList>
            <person name="Haridas S."/>
            <person name="Albert R."/>
            <person name="Binder M."/>
            <person name="Bloem J."/>
            <person name="Labutti K."/>
            <person name="Salamov A."/>
            <person name="Andreopoulos B."/>
            <person name="Baker S."/>
            <person name="Barry K."/>
            <person name="Bills G."/>
            <person name="Bluhm B."/>
            <person name="Cannon C."/>
            <person name="Castanera R."/>
            <person name="Culley D."/>
            <person name="Daum C."/>
            <person name="Ezra D."/>
            <person name="Gonzalez J."/>
            <person name="Henrissat B."/>
            <person name="Kuo A."/>
            <person name="Liang C."/>
            <person name="Lipzen A."/>
            <person name="Lutzoni F."/>
            <person name="Magnuson J."/>
            <person name="Mondo S."/>
            <person name="Nolan M."/>
            <person name="Ohm R."/>
            <person name="Pangilinan J."/>
            <person name="Park H.-J."/>
            <person name="Ramirez L."/>
            <person name="Alfaro M."/>
            <person name="Sun H."/>
            <person name="Tritt A."/>
            <person name="Yoshinaga Y."/>
            <person name="Zwiers L.-H."/>
            <person name="Turgeon B."/>
            <person name="Goodwin S."/>
            <person name="Spatafora J."/>
            <person name="Crous P."/>
            <person name="Grigoriev I."/>
        </authorList>
    </citation>
    <scope>NUCLEOTIDE SEQUENCE</scope>
    <source>
        <strain evidence="3">CBS 675.92</strain>
    </source>
</reference>
<dbReference type="Pfam" id="PF10469">
    <property type="entry name" value="AKAP7_NLS"/>
    <property type="match status" value="1"/>
</dbReference>